<dbReference type="PANTHER" id="PTHR11505">
    <property type="entry name" value="L1 TRANSPOSABLE ELEMENT-RELATED"/>
    <property type="match status" value="1"/>
</dbReference>
<name>A0ABQ8TU40_PERAM</name>
<evidence type="ECO:0000313" key="4">
    <source>
        <dbReference type="Proteomes" id="UP001148838"/>
    </source>
</evidence>
<keyword evidence="2" id="KW-0812">Transmembrane</keyword>
<proteinExistence type="predicted"/>
<keyword evidence="4" id="KW-1185">Reference proteome</keyword>
<sequence length="355" mass="42254">MGVDLYVYRSRIGMFSIRRVKEERRWESGKKKELKWAIGAVIVMILIMGGIEVNPGPKSVKNEEMRELIKEEMKLGFIKINQEIKLQVQDFSQTITNLKTNMENNNKRIEELQQLNSQLEKKISDLENSQRKKNLLILGINEDEREYGEETYTAVRRVCWELSEVDIDGHIEEVYRVRKGKFRPILLKFQNLRTKEMIMNRVKNARGTKLRFVNDLSYEVRRRRKLLLPYLKTARSKGHFAIMIDDKLKINDKVYILEYCEKNCDKPEFWTEIEQSQVNQGAVKRRFNERENMQDEVILKGMLQELSDICEQYEIKNECNKMKTMVIGRKLKKLNVRIRNETGEQLDSFKYLNVL</sequence>
<keyword evidence="2" id="KW-0472">Membrane</keyword>
<feature type="transmembrane region" description="Helical" evidence="2">
    <location>
        <begin position="34"/>
        <end position="51"/>
    </location>
</feature>
<dbReference type="Proteomes" id="UP001148838">
    <property type="component" value="Unassembled WGS sequence"/>
</dbReference>
<evidence type="ECO:0000313" key="3">
    <source>
        <dbReference type="EMBL" id="KAJ4449616.1"/>
    </source>
</evidence>
<reference evidence="3 4" key="1">
    <citation type="journal article" date="2022" name="Allergy">
        <title>Genome assembly and annotation of Periplaneta americana reveal a comprehensive cockroach allergen profile.</title>
        <authorList>
            <person name="Wang L."/>
            <person name="Xiong Q."/>
            <person name="Saelim N."/>
            <person name="Wang L."/>
            <person name="Nong W."/>
            <person name="Wan A.T."/>
            <person name="Shi M."/>
            <person name="Liu X."/>
            <person name="Cao Q."/>
            <person name="Hui J.H.L."/>
            <person name="Sookrung N."/>
            <person name="Leung T.F."/>
            <person name="Tungtrongchitr A."/>
            <person name="Tsui S.K.W."/>
        </authorList>
    </citation>
    <scope>NUCLEOTIDE SEQUENCE [LARGE SCALE GENOMIC DNA]</scope>
    <source>
        <strain evidence="3">PWHHKU_190912</strain>
    </source>
</reference>
<feature type="coiled-coil region" evidence="1">
    <location>
        <begin position="81"/>
        <end position="132"/>
    </location>
</feature>
<protein>
    <submittedName>
        <fullName evidence="3">Uncharacterized protein</fullName>
    </submittedName>
</protein>
<keyword evidence="1" id="KW-0175">Coiled coil</keyword>
<dbReference type="Gene3D" id="3.30.70.1820">
    <property type="entry name" value="L1 transposable element, RRM domain"/>
    <property type="match status" value="1"/>
</dbReference>
<organism evidence="3 4">
    <name type="scientific">Periplaneta americana</name>
    <name type="common">American cockroach</name>
    <name type="synonym">Blatta americana</name>
    <dbReference type="NCBI Taxonomy" id="6978"/>
    <lineage>
        <taxon>Eukaryota</taxon>
        <taxon>Metazoa</taxon>
        <taxon>Ecdysozoa</taxon>
        <taxon>Arthropoda</taxon>
        <taxon>Hexapoda</taxon>
        <taxon>Insecta</taxon>
        <taxon>Pterygota</taxon>
        <taxon>Neoptera</taxon>
        <taxon>Polyneoptera</taxon>
        <taxon>Dictyoptera</taxon>
        <taxon>Blattodea</taxon>
        <taxon>Blattoidea</taxon>
        <taxon>Blattidae</taxon>
        <taxon>Blattinae</taxon>
        <taxon>Periplaneta</taxon>
    </lineage>
</organism>
<dbReference type="InterPro" id="IPR004244">
    <property type="entry name" value="Transposase_22"/>
</dbReference>
<comment type="caution">
    <text evidence="3">The sequence shown here is derived from an EMBL/GenBank/DDBJ whole genome shotgun (WGS) entry which is preliminary data.</text>
</comment>
<dbReference type="EMBL" id="JAJSOF020000003">
    <property type="protein sequence ID" value="KAJ4449616.1"/>
    <property type="molecule type" value="Genomic_DNA"/>
</dbReference>
<keyword evidence="2" id="KW-1133">Transmembrane helix</keyword>
<evidence type="ECO:0000256" key="1">
    <source>
        <dbReference type="SAM" id="Coils"/>
    </source>
</evidence>
<accession>A0ABQ8TU40</accession>
<evidence type="ECO:0000256" key="2">
    <source>
        <dbReference type="SAM" id="Phobius"/>
    </source>
</evidence>
<gene>
    <name evidence="3" type="ORF">ANN_01019</name>
</gene>